<dbReference type="Proteomes" id="UP000249390">
    <property type="component" value="Unassembled WGS sequence"/>
</dbReference>
<evidence type="ECO:0000256" key="1">
    <source>
        <dbReference type="SAM" id="MobiDB-lite"/>
    </source>
</evidence>
<reference evidence="2 3" key="1">
    <citation type="submission" date="2018-06" db="EMBL/GenBank/DDBJ databases">
        <title>The Genome of Cuscuta australis (Dodder) Provides Insight into the Evolution of Plant Parasitism.</title>
        <authorList>
            <person name="Liu H."/>
        </authorList>
    </citation>
    <scope>NUCLEOTIDE SEQUENCE [LARGE SCALE GENOMIC DNA]</scope>
    <source>
        <strain evidence="3">cv. Yunnan</strain>
        <tissue evidence="2">Vines</tissue>
    </source>
</reference>
<dbReference type="EMBL" id="NQVE01000067">
    <property type="protein sequence ID" value="RAL50261.1"/>
    <property type="molecule type" value="Genomic_DNA"/>
</dbReference>
<evidence type="ECO:0000313" key="3">
    <source>
        <dbReference type="Proteomes" id="UP000249390"/>
    </source>
</evidence>
<evidence type="ECO:0000313" key="2">
    <source>
        <dbReference type="EMBL" id="RAL50261.1"/>
    </source>
</evidence>
<comment type="caution">
    <text evidence="2">The sequence shown here is derived from an EMBL/GenBank/DDBJ whole genome shotgun (WGS) entry which is preliminary data.</text>
</comment>
<feature type="compositionally biased region" description="Basic and acidic residues" evidence="1">
    <location>
        <begin position="14"/>
        <end position="41"/>
    </location>
</feature>
<feature type="compositionally biased region" description="Basic residues" evidence="1">
    <location>
        <begin position="74"/>
        <end position="83"/>
    </location>
</feature>
<dbReference type="AlphaFoldDB" id="A0A328E1D5"/>
<protein>
    <submittedName>
        <fullName evidence="2">Uncharacterized protein</fullName>
    </submittedName>
</protein>
<sequence length="83" mass="9584">MVFNVMRYLFDQANEGRGEERRSGLALRSRLDGNKKAKATTEHTSGNSAAPSSASFQLRKRQPVLRFQTATTSRFRRRHWRSN</sequence>
<gene>
    <name evidence="2" type="ORF">DM860_007935</name>
</gene>
<name>A0A328E1D5_9ASTE</name>
<feature type="compositionally biased region" description="Polar residues" evidence="1">
    <location>
        <begin position="42"/>
        <end position="56"/>
    </location>
</feature>
<accession>A0A328E1D5</accession>
<proteinExistence type="predicted"/>
<feature type="region of interest" description="Disordered" evidence="1">
    <location>
        <begin position="14"/>
        <end position="83"/>
    </location>
</feature>
<keyword evidence="3" id="KW-1185">Reference proteome</keyword>
<organism evidence="2 3">
    <name type="scientific">Cuscuta australis</name>
    <dbReference type="NCBI Taxonomy" id="267555"/>
    <lineage>
        <taxon>Eukaryota</taxon>
        <taxon>Viridiplantae</taxon>
        <taxon>Streptophyta</taxon>
        <taxon>Embryophyta</taxon>
        <taxon>Tracheophyta</taxon>
        <taxon>Spermatophyta</taxon>
        <taxon>Magnoliopsida</taxon>
        <taxon>eudicotyledons</taxon>
        <taxon>Gunneridae</taxon>
        <taxon>Pentapetalae</taxon>
        <taxon>asterids</taxon>
        <taxon>lamiids</taxon>
        <taxon>Solanales</taxon>
        <taxon>Convolvulaceae</taxon>
        <taxon>Cuscuteae</taxon>
        <taxon>Cuscuta</taxon>
        <taxon>Cuscuta subgen. Grammica</taxon>
        <taxon>Cuscuta sect. Cleistogrammica</taxon>
    </lineage>
</organism>